<dbReference type="KEGG" id="cep:Cri9333_0566"/>
<reference evidence="3 4" key="1">
    <citation type="submission" date="2012-06" db="EMBL/GenBank/DDBJ databases">
        <title>Finished chromosome of genome of Crinalium epipsammum PCC 9333.</title>
        <authorList>
            <consortium name="US DOE Joint Genome Institute"/>
            <person name="Gugger M."/>
            <person name="Coursin T."/>
            <person name="Rippka R."/>
            <person name="Tandeau De Marsac N."/>
            <person name="Huntemann M."/>
            <person name="Wei C.-L."/>
            <person name="Han J."/>
            <person name="Detter J.C."/>
            <person name="Han C."/>
            <person name="Tapia R."/>
            <person name="Davenport K."/>
            <person name="Daligault H."/>
            <person name="Erkkila T."/>
            <person name="Gu W."/>
            <person name="Munk A.C.C."/>
            <person name="Teshima H."/>
            <person name="Xu Y."/>
            <person name="Chain P."/>
            <person name="Chen A."/>
            <person name="Krypides N."/>
            <person name="Mavromatis K."/>
            <person name="Markowitz V."/>
            <person name="Szeto E."/>
            <person name="Ivanova N."/>
            <person name="Mikhailova N."/>
            <person name="Ovchinnikova G."/>
            <person name="Pagani I."/>
            <person name="Pati A."/>
            <person name="Goodwin L."/>
            <person name="Peters L."/>
            <person name="Pitluck S."/>
            <person name="Woyke T."/>
            <person name="Kerfeld C."/>
        </authorList>
    </citation>
    <scope>NUCLEOTIDE SEQUENCE [LARGE SCALE GENOMIC DNA]</scope>
    <source>
        <strain evidence="3 4">PCC 9333</strain>
    </source>
</reference>
<feature type="transmembrane region" description="Helical" evidence="2">
    <location>
        <begin position="71"/>
        <end position="89"/>
    </location>
</feature>
<proteinExistence type="predicted"/>
<keyword evidence="2" id="KW-1133">Transmembrane helix</keyword>
<evidence type="ECO:0000313" key="3">
    <source>
        <dbReference type="EMBL" id="AFZ11516.1"/>
    </source>
</evidence>
<sequence length="324" mass="35594">MNQNNNWRDRYADALDLGERPQQEYIEYDLFDQEPTGNQQIVWMPGEGPVPVYNPNSITSFPWESYLTNSWLMAGVVGILTTLLVTVLATTTNQKNQAVAPVDNTLANINQANYVLTQSRSAEVVAVTKYDYNPGEVTNPGLLQRAIFTSADGFKTRIQQLQASSNPATKDQPKEILVQRARVDVMKTIDMGASGRGAVMVREDPATGKTTYSQLDPAETVAVGLVRLLIIEASQRNNFQTFNLPEIAVAIRGHQGILRDAQANLLGAQGWVDVANQLRNYDLYGQKIIPNINSDSSTPTPPISSPKKEEGKKGTRGGGDKETK</sequence>
<name>K9VU82_9CYAN</name>
<evidence type="ECO:0000256" key="2">
    <source>
        <dbReference type="SAM" id="Phobius"/>
    </source>
</evidence>
<dbReference type="RefSeq" id="WP_015201650.1">
    <property type="nucleotide sequence ID" value="NC_019753.1"/>
</dbReference>
<gene>
    <name evidence="3" type="ORF">Cri9333_0566</name>
</gene>
<keyword evidence="2" id="KW-0812">Transmembrane</keyword>
<accession>K9VU82</accession>
<dbReference type="eggNOG" id="ENOG50344Y5">
    <property type="taxonomic scope" value="Bacteria"/>
</dbReference>
<dbReference type="STRING" id="1173022.Cri9333_0566"/>
<dbReference type="AlphaFoldDB" id="K9VU82"/>
<dbReference type="EMBL" id="CP003620">
    <property type="protein sequence ID" value="AFZ11516.1"/>
    <property type="molecule type" value="Genomic_DNA"/>
</dbReference>
<evidence type="ECO:0000256" key="1">
    <source>
        <dbReference type="SAM" id="MobiDB-lite"/>
    </source>
</evidence>
<organism evidence="3 4">
    <name type="scientific">Crinalium epipsammum PCC 9333</name>
    <dbReference type="NCBI Taxonomy" id="1173022"/>
    <lineage>
        <taxon>Bacteria</taxon>
        <taxon>Bacillati</taxon>
        <taxon>Cyanobacteriota</taxon>
        <taxon>Cyanophyceae</taxon>
        <taxon>Gomontiellales</taxon>
        <taxon>Gomontiellaceae</taxon>
        <taxon>Crinalium</taxon>
    </lineage>
</organism>
<feature type="region of interest" description="Disordered" evidence="1">
    <location>
        <begin position="289"/>
        <end position="324"/>
    </location>
</feature>
<protein>
    <submittedName>
        <fullName evidence="3">Uncharacterized protein</fullName>
    </submittedName>
</protein>
<dbReference type="Proteomes" id="UP000010472">
    <property type="component" value="Chromosome"/>
</dbReference>
<dbReference type="HOGENOM" id="CLU_857167_0_0_3"/>
<keyword evidence="4" id="KW-1185">Reference proteome</keyword>
<keyword evidence="2" id="KW-0472">Membrane</keyword>
<evidence type="ECO:0000313" key="4">
    <source>
        <dbReference type="Proteomes" id="UP000010472"/>
    </source>
</evidence>
<feature type="compositionally biased region" description="Basic and acidic residues" evidence="1">
    <location>
        <begin position="306"/>
        <end position="324"/>
    </location>
</feature>